<organism evidence="4 5">
    <name type="scientific">Paractinoplanes atraurantiacus</name>
    <dbReference type="NCBI Taxonomy" id="1036182"/>
    <lineage>
        <taxon>Bacteria</taxon>
        <taxon>Bacillati</taxon>
        <taxon>Actinomycetota</taxon>
        <taxon>Actinomycetes</taxon>
        <taxon>Micromonosporales</taxon>
        <taxon>Micromonosporaceae</taxon>
        <taxon>Paractinoplanes</taxon>
    </lineage>
</organism>
<dbReference type="Gene3D" id="3.90.180.10">
    <property type="entry name" value="Medium-chain alcohol dehydrogenases, catalytic domain"/>
    <property type="match status" value="1"/>
</dbReference>
<dbReference type="SUPFAM" id="SSF50129">
    <property type="entry name" value="GroES-like"/>
    <property type="match status" value="1"/>
</dbReference>
<feature type="domain" description="Enoyl reductase (ER)" evidence="3">
    <location>
        <begin position="5"/>
        <end position="289"/>
    </location>
</feature>
<dbReference type="GO" id="GO:0070402">
    <property type="term" value="F:NADPH binding"/>
    <property type="evidence" value="ECO:0007669"/>
    <property type="project" value="TreeGrafter"/>
</dbReference>
<dbReference type="InterPro" id="IPR036291">
    <property type="entry name" value="NAD(P)-bd_dom_sf"/>
</dbReference>
<protein>
    <submittedName>
        <fullName evidence="4">NADPH:quinone reductase</fullName>
    </submittedName>
</protein>
<dbReference type="SUPFAM" id="SSF51735">
    <property type="entry name" value="NAD(P)-binding Rossmann-fold domains"/>
    <property type="match status" value="1"/>
</dbReference>
<accession>A0A285IQR1</accession>
<keyword evidence="1" id="KW-0521">NADP</keyword>
<dbReference type="InterPro" id="IPR011032">
    <property type="entry name" value="GroES-like_sf"/>
</dbReference>
<proteinExistence type="predicted"/>
<evidence type="ECO:0000313" key="4">
    <source>
        <dbReference type="EMBL" id="SNY50037.1"/>
    </source>
</evidence>
<dbReference type="AlphaFoldDB" id="A0A285IQR1"/>
<keyword evidence="5" id="KW-1185">Reference proteome</keyword>
<dbReference type="SMART" id="SM00829">
    <property type="entry name" value="PKS_ER"/>
    <property type="match status" value="1"/>
</dbReference>
<keyword evidence="2" id="KW-0560">Oxidoreductase</keyword>
<dbReference type="CDD" id="cd05289">
    <property type="entry name" value="MDR_like_2"/>
    <property type="match status" value="1"/>
</dbReference>
<dbReference type="Gene3D" id="3.40.50.720">
    <property type="entry name" value="NAD(P)-binding Rossmann-like Domain"/>
    <property type="match status" value="1"/>
</dbReference>
<name>A0A285IQR1_9ACTN</name>
<dbReference type="InterPro" id="IPR013154">
    <property type="entry name" value="ADH-like_N"/>
</dbReference>
<dbReference type="InterPro" id="IPR020843">
    <property type="entry name" value="ER"/>
</dbReference>
<sequence>MDDYGPPSVLRLAETDVPTPGAEQIRVTVRYAAVGPTDLAIRAGHLKGVFPGGPGTVLGFEAAGVVESVGHSAQDVAVGDEVAVFLPRLGGYAALAVADFWVPKPASVSWADAAALPASGEAAVRVLDQLAVSAGETLLVLGAAGSVGRVATQVAVARGVRVIAAVRPSDFDVVRGFGATPIDYHDLSVFSGEVDAVLDASGRSDLPAAIALAGGTDRVITLSDPRGPGLGVKLSDVVPDGVVPALREAMGRLASGELSLQSQVVVPLAEAADVHDKLASGSLRAKALLEI</sequence>
<dbReference type="EMBL" id="OBDY01000010">
    <property type="protein sequence ID" value="SNY50037.1"/>
    <property type="molecule type" value="Genomic_DNA"/>
</dbReference>
<reference evidence="4 5" key="1">
    <citation type="submission" date="2017-09" db="EMBL/GenBank/DDBJ databases">
        <authorList>
            <person name="Ehlers B."/>
            <person name="Leendertz F.H."/>
        </authorList>
    </citation>
    <scope>NUCLEOTIDE SEQUENCE [LARGE SCALE GENOMIC DNA]</scope>
    <source>
        <strain evidence="4 5">CGMCC 4.6857</strain>
    </source>
</reference>
<dbReference type="Pfam" id="PF08240">
    <property type="entry name" value="ADH_N"/>
    <property type="match status" value="1"/>
</dbReference>
<dbReference type="Proteomes" id="UP000219612">
    <property type="component" value="Unassembled WGS sequence"/>
</dbReference>
<evidence type="ECO:0000256" key="1">
    <source>
        <dbReference type="ARBA" id="ARBA00022857"/>
    </source>
</evidence>
<evidence type="ECO:0000256" key="2">
    <source>
        <dbReference type="ARBA" id="ARBA00023002"/>
    </source>
</evidence>
<gene>
    <name evidence="4" type="ORF">SAMN05421748_110197</name>
</gene>
<dbReference type="PANTHER" id="PTHR48106">
    <property type="entry name" value="QUINONE OXIDOREDUCTASE PIG3-RELATED"/>
    <property type="match status" value="1"/>
</dbReference>
<evidence type="ECO:0000259" key="3">
    <source>
        <dbReference type="SMART" id="SM00829"/>
    </source>
</evidence>
<evidence type="ECO:0000313" key="5">
    <source>
        <dbReference type="Proteomes" id="UP000219612"/>
    </source>
</evidence>
<dbReference type="GO" id="GO:0016651">
    <property type="term" value="F:oxidoreductase activity, acting on NAD(P)H"/>
    <property type="evidence" value="ECO:0007669"/>
    <property type="project" value="TreeGrafter"/>
</dbReference>